<dbReference type="Gene3D" id="3.40.50.300">
    <property type="entry name" value="P-loop containing nucleotide triphosphate hydrolases"/>
    <property type="match status" value="2"/>
</dbReference>
<feature type="region of interest" description="Disordered" evidence="13">
    <location>
        <begin position="396"/>
        <end position="423"/>
    </location>
</feature>
<dbReference type="GO" id="GO:0003697">
    <property type="term" value="F:single-stranded DNA binding"/>
    <property type="evidence" value="ECO:0007669"/>
    <property type="project" value="TreeGrafter"/>
</dbReference>
<evidence type="ECO:0000256" key="9">
    <source>
        <dbReference type="ARBA" id="ARBA00023172"/>
    </source>
</evidence>
<evidence type="ECO:0000256" key="7">
    <source>
        <dbReference type="ARBA" id="ARBA00022840"/>
    </source>
</evidence>
<dbReference type="Pfam" id="PF02463">
    <property type="entry name" value="SMC_N"/>
    <property type="match status" value="1"/>
</dbReference>
<keyword evidence="11" id="KW-0539">Nucleus</keyword>
<dbReference type="Proteomes" id="UP000290189">
    <property type="component" value="Unassembled WGS sequence"/>
</dbReference>
<keyword evidence="15" id="KW-0496">Mitochondrion</keyword>
<keyword evidence="10" id="KW-0234">DNA repair</keyword>
<dbReference type="GO" id="GO:0030915">
    <property type="term" value="C:Smc5-Smc6 complex"/>
    <property type="evidence" value="ECO:0007669"/>
    <property type="project" value="TreeGrafter"/>
</dbReference>
<accession>A0A3P3Y2C0</accession>
<dbReference type="GO" id="GO:0005524">
    <property type="term" value="F:ATP binding"/>
    <property type="evidence" value="ECO:0007669"/>
    <property type="project" value="UniProtKB-KW"/>
</dbReference>
<dbReference type="GO" id="GO:0005634">
    <property type="term" value="C:nucleus"/>
    <property type="evidence" value="ECO:0007669"/>
    <property type="project" value="UniProtKB-SubCell"/>
</dbReference>
<reference evidence="15 16" key="1">
    <citation type="submission" date="2018-03" db="EMBL/GenBank/DDBJ databases">
        <authorList>
            <person name="Fogelqvist J."/>
        </authorList>
    </citation>
    <scope>NUCLEOTIDE SEQUENCE [LARGE SCALE GENOMIC DNA]</scope>
</reference>
<evidence type="ECO:0000256" key="5">
    <source>
        <dbReference type="ARBA" id="ARBA00022741"/>
    </source>
</evidence>
<dbReference type="SUPFAM" id="SSF52540">
    <property type="entry name" value="P-loop containing nucleoside triphosphate hydrolases"/>
    <property type="match status" value="2"/>
</dbReference>
<evidence type="ECO:0000256" key="2">
    <source>
        <dbReference type="ARBA" id="ARBA00004286"/>
    </source>
</evidence>
<evidence type="ECO:0000256" key="6">
    <source>
        <dbReference type="ARBA" id="ARBA00022763"/>
    </source>
</evidence>
<evidence type="ECO:0000313" key="16">
    <source>
        <dbReference type="Proteomes" id="UP000290189"/>
    </source>
</evidence>
<feature type="region of interest" description="Disordered" evidence="13">
    <location>
        <begin position="1"/>
        <end position="41"/>
    </location>
</feature>
<evidence type="ECO:0000313" key="15">
    <source>
        <dbReference type="EMBL" id="SPQ94326.1"/>
    </source>
</evidence>
<feature type="coiled-coil region" evidence="12">
    <location>
        <begin position="805"/>
        <end position="894"/>
    </location>
</feature>
<comment type="similarity">
    <text evidence="3">Belongs to the SMC family. SMC6 subfamily.</text>
</comment>
<dbReference type="PANTHER" id="PTHR19306">
    <property type="entry name" value="STRUCTURAL MAINTENANCE OF CHROMOSOMES 5,6 SMC5, SMC6"/>
    <property type="match status" value="1"/>
</dbReference>
<organism evidence="15 16">
    <name type="scientific">Plasmodiophora brassicae</name>
    <name type="common">Clubroot disease agent</name>
    <dbReference type="NCBI Taxonomy" id="37360"/>
    <lineage>
        <taxon>Eukaryota</taxon>
        <taxon>Sar</taxon>
        <taxon>Rhizaria</taxon>
        <taxon>Endomyxa</taxon>
        <taxon>Phytomyxea</taxon>
        <taxon>Plasmodiophorida</taxon>
        <taxon>Plasmodiophoridae</taxon>
        <taxon>Plasmodiophora</taxon>
    </lineage>
</organism>
<dbReference type="GO" id="GO:0000724">
    <property type="term" value="P:double-strand break repair via homologous recombination"/>
    <property type="evidence" value="ECO:0007669"/>
    <property type="project" value="TreeGrafter"/>
</dbReference>
<evidence type="ECO:0000256" key="10">
    <source>
        <dbReference type="ARBA" id="ARBA00023204"/>
    </source>
</evidence>
<geneLocation type="mitochondrion" evidence="15"/>
<evidence type="ECO:0000259" key="14">
    <source>
        <dbReference type="Pfam" id="PF02463"/>
    </source>
</evidence>
<keyword evidence="5" id="KW-0547">Nucleotide-binding</keyword>
<keyword evidence="8 12" id="KW-0175">Coiled coil</keyword>
<feature type="compositionally biased region" description="Acidic residues" evidence="13">
    <location>
        <begin position="8"/>
        <end position="33"/>
    </location>
</feature>
<feature type="coiled-coil region" evidence="12">
    <location>
        <begin position="675"/>
        <end position="730"/>
    </location>
</feature>
<dbReference type="InterPro" id="IPR003395">
    <property type="entry name" value="RecF/RecN/SMC_N"/>
</dbReference>
<evidence type="ECO:0000256" key="3">
    <source>
        <dbReference type="ARBA" id="ARBA00006793"/>
    </source>
</evidence>
<keyword evidence="4" id="KW-0158">Chromosome</keyword>
<feature type="domain" description="RecF/RecN/SMC N-terminal" evidence="14">
    <location>
        <begin position="51"/>
        <end position="1077"/>
    </location>
</feature>
<comment type="subcellular location">
    <subcellularLocation>
        <location evidence="2">Chromosome</location>
    </subcellularLocation>
    <subcellularLocation>
        <location evidence="1">Nucleus</location>
    </subcellularLocation>
</comment>
<name>A0A3P3Y2C0_PLABS</name>
<protein>
    <recommendedName>
        <fullName evidence="14">RecF/RecN/SMC N-terminal domain-containing protein</fullName>
    </recommendedName>
</protein>
<evidence type="ECO:0000256" key="1">
    <source>
        <dbReference type="ARBA" id="ARBA00004123"/>
    </source>
</evidence>
<dbReference type="PANTHER" id="PTHR19306:SF6">
    <property type="entry name" value="STRUCTURAL MAINTENANCE OF CHROMOSOMES PROTEIN 6"/>
    <property type="match status" value="1"/>
</dbReference>
<gene>
    <name evidence="15" type="ORF">PLBR_LOCUS1541</name>
</gene>
<dbReference type="GO" id="GO:0035861">
    <property type="term" value="C:site of double-strand break"/>
    <property type="evidence" value="ECO:0007669"/>
    <property type="project" value="TreeGrafter"/>
</dbReference>
<feature type="coiled-coil region" evidence="12">
    <location>
        <begin position="233"/>
        <end position="260"/>
    </location>
</feature>
<feature type="coiled-coil region" evidence="12">
    <location>
        <begin position="286"/>
        <end position="383"/>
    </location>
</feature>
<dbReference type="AlphaFoldDB" id="A0A3P3Y2C0"/>
<keyword evidence="7" id="KW-0067">ATP-binding</keyword>
<evidence type="ECO:0000256" key="13">
    <source>
        <dbReference type="SAM" id="MobiDB-lite"/>
    </source>
</evidence>
<keyword evidence="6" id="KW-0227">DNA damage</keyword>
<dbReference type="InterPro" id="IPR027417">
    <property type="entry name" value="P-loop_NTPase"/>
</dbReference>
<proteinExistence type="inferred from homology"/>
<evidence type="ECO:0000256" key="8">
    <source>
        <dbReference type="ARBA" id="ARBA00023054"/>
    </source>
</evidence>
<evidence type="ECO:0000256" key="12">
    <source>
        <dbReference type="SAM" id="Coils"/>
    </source>
</evidence>
<sequence length="1088" mass="123515">MRGSKDDDRDEDVEMDDVDEADEVDGDDGIEDPNSERNRRIRSQYAQSGVIRRIKLLNFMCHDNLEVNLSPHVNFIHGENGSGKSAILIAICACLGVKASDTNRGSSLKDLIKHGKDWSRIELTIMNEGPDAYFPDAYGDSITVVREFTRASSTSTYKIVSSSGAIMGRSKKDLQGVLDHFNIQVENPCVVMNQDTSRDFLQSNKNEAKYEFFLRATQLKQMGETIADIEREEAAARQHLKSASEVLESLEQDYHEKEQLWKDRTSIQTIDQMVRELENECMWARCHHLQQELSTKEQLINEFETAVEAETVKLQDLLERKTAAVEKQRKAKAFLDEEKAKAIADTQRRNRLQADLQAAKKLVMKYQQQLDQCRKNKAAALKRKAQFQKSLQKLISEENTDREHEESLKAKKLERVQSEQDDVRARMADVKQRLSEASRNADALQDAYKGAEARSKDCRRRVQDLESQKRSMERAAANHLNAFGQRMTELVAVIDKHASRFRAPVIGPIGAHVTVLNERHVVAVQSAMTTKLLCGFLVDSDTDQQQLMAIFKNFFGRQRFPFIVVMKRSTQKYAIPRESPYGNVPTVLESVEIDDPWVFNALVDRARIENSLLLDSADAAMSKLRNLERSQRRGALPRIYLPDGDVVIGNNGAITVSPGPPRVQKMLGRTTSQDIEAVSRELNDAQSEAESLAAIADRARSSSNTAVDESRQLRMQEQTLQSRLDQLKTEISDLLRPSQAYDGQDNDALTELQSRIDQCDQAVADCDADEGVKQQLLDSALEDREDKIAAVTKYNSEACDAGAQLEQAAADLKTALDDIAELQIKLDKVQLILNKQKEKVADVENTASSMRSRLQEWRARAEAEGPEIQTDRHYEDITKEIAQLQKKQRDQEARFDCTLEETVRRYTVAKQKYMDAQVRIEEGQSNVRRIYRKRVSSVKDWTTFKKRIAGQTNANFLFNMSQKGHTGVIKFDHDKSTLHMHVKMANNQGEAEMTTDTKALSGGERSFTTLAFVVAIGESIRTPFRALDEFDIFMDNINRKIAINLLLELSKKYKNRQLILITPQDVSMVKATRTTYVLHLRPPAREHH</sequence>
<dbReference type="EMBL" id="OVEO01000002">
    <property type="protein sequence ID" value="SPQ94326.1"/>
    <property type="molecule type" value="Genomic_DNA"/>
</dbReference>
<evidence type="ECO:0000256" key="4">
    <source>
        <dbReference type="ARBA" id="ARBA00022454"/>
    </source>
</evidence>
<evidence type="ECO:0000256" key="11">
    <source>
        <dbReference type="ARBA" id="ARBA00023242"/>
    </source>
</evidence>
<keyword evidence="9" id="KW-0233">DNA recombination</keyword>
<dbReference type="GO" id="GO:0003684">
    <property type="term" value="F:damaged DNA binding"/>
    <property type="evidence" value="ECO:0007669"/>
    <property type="project" value="TreeGrafter"/>
</dbReference>